<dbReference type="InterPro" id="IPR001647">
    <property type="entry name" value="HTH_TetR"/>
</dbReference>
<accession>A0ABQ5Z553</accession>
<dbReference type="InterPro" id="IPR036271">
    <property type="entry name" value="Tet_transcr_reg_TetR-rel_C_sf"/>
</dbReference>
<dbReference type="SUPFAM" id="SSF48498">
    <property type="entry name" value="Tetracyclin repressor-like, C-terminal domain"/>
    <property type="match status" value="1"/>
</dbReference>
<keyword evidence="1" id="KW-0805">Transcription regulation</keyword>
<dbReference type="PRINTS" id="PR00455">
    <property type="entry name" value="HTHTETR"/>
</dbReference>
<evidence type="ECO:0000256" key="3">
    <source>
        <dbReference type="ARBA" id="ARBA00023163"/>
    </source>
</evidence>
<sequence length="212" mass="23633">MVAASSLKAVPKHSGRRNIKPEVIAYKKARILEEASAIFFEKGYEAATLDMLADRLHVTKPFLYTYYKNKGEILAAVCAMGVTESLGALDQVADAPGTPVDRLRAALEQVARIIIERSDYIVVYQREMMNLERSDAQQIMRLRHEFDIRVARLVEECQSAGQVTLSDAATMSVWMGGLLSWIPNCYRAGSRRSPESIVQQAVQACLRLIGIN</sequence>
<dbReference type="PANTHER" id="PTHR30055:SF234">
    <property type="entry name" value="HTH-TYPE TRANSCRIPTIONAL REGULATOR BETI"/>
    <property type="match status" value="1"/>
</dbReference>
<evidence type="ECO:0000313" key="6">
    <source>
        <dbReference type="EMBL" id="GLR46661.1"/>
    </source>
</evidence>
<protein>
    <submittedName>
        <fullName evidence="6">TetR family transcriptional regulator</fullName>
    </submittedName>
</protein>
<dbReference type="Gene3D" id="1.10.357.10">
    <property type="entry name" value="Tetracycline Repressor, domain 2"/>
    <property type="match status" value="1"/>
</dbReference>
<organism evidence="6 7">
    <name type="scientific">Sphingomonas astaxanthinifaciens DSM 22298</name>
    <dbReference type="NCBI Taxonomy" id="1123267"/>
    <lineage>
        <taxon>Bacteria</taxon>
        <taxon>Pseudomonadati</taxon>
        <taxon>Pseudomonadota</taxon>
        <taxon>Alphaproteobacteria</taxon>
        <taxon>Sphingomonadales</taxon>
        <taxon>Sphingomonadaceae</taxon>
        <taxon>Sphingomonas</taxon>
    </lineage>
</organism>
<dbReference type="InterPro" id="IPR009057">
    <property type="entry name" value="Homeodomain-like_sf"/>
</dbReference>
<dbReference type="SUPFAM" id="SSF46689">
    <property type="entry name" value="Homeodomain-like"/>
    <property type="match status" value="1"/>
</dbReference>
<evidence type="ECO:0000259" key="5">
    <source>
        <dbReference type="PROSITE" id="PS50977"/>
    </source>
</evidence>
<dbReference type="Pfam" id="PF00440">
    <property type="entry name" value="TetR_N"/>
    <property type="match status" value="1"/>
</dbReference>
<evidence type="ECO:0000313" key="7">
    <source>
        <dbReference type="Proteomes" id="UP001156703"/>
    </source>
</evidence>
<dbReference type="Proteomes" id="UP001156703">
    <property type="component" value="Unassembled WGS sequence"/>
</dbReference>
<evidence type="ECO:0000256" key="4">
    <source>
        <dbReference type="PROSITE-ProRule" id="PRU00335"/>
    </source>
</evidence>
<proteinExistence type="predicted"/>
<dbReference type="PROSITE" id="PS50977">
    <property type="entry name" value="HTH_TETR_2"/>
    <property type="match status" value="1"/>
</dbReference>
<gene>
    <name evidence="6" type="ORF">GCM10007925_03720</name>
</gene>
<reference evidence="7" key="1">
    <citation type="journal article" date="2019" name="Int. J. Syst. Evol. Microbiol.">
        <title>The Global Catalogue of Microorganisms (GCM) 10K type strain sequencing project: providing services to taxonomists for standard genome sequencing and annotation.</title>
        <authorList>
            <consortium name="The Broad Institute Genomics Platform"/>
            <consortium name="The Broad Institute Genome Sequencing Center for Infectious Disease"/>
            <person name="Wu L."/>
            <person name="Ma J."/>
        </authorList>
    </citation>
    <scope>NUCLEOTIDE SEQUENCE [LARGE SCALE GENOMIC DNA]</scope>
    <source>
        <strain evidence="7">NBRC 102146</strain>
    </source>
</reference>
<comment type="caution">
    <text evidence="6">The sequence shown here is derived from an EMBL/GenBank/DDBJ whole genome shotgun (WGS) entry which is preliminary data.</text>
</comment>
<keyword evidence="3" id="KW-0804">Transcription</keyword>
<dbReference type="InterPro" id="IPR041490">
    <property type="entry name" value="KstR2_TetR_C"/>
</dbReference>
<keyword evidence="7" id="KW-1185">Reference proteome</keyword>
<feature type="domain" description="HTH tetR-type" evidence="5">
    <location>
        <begin position="25"/>
        <end position="85"/>
    </location>
</feature>
<dbReference type="RefSeq" id="WP_029942038.1">
    <property type="nucleotide sequence ID" value="NZ_JONN01000002.1"/>
</dbReference>
<evidence type="ECO:0000256" key="1">
    <source>
        <dbReference type="ARBA" id="ARBA00023015"/>
    </source>
</evidence>
<name>A0ABQ5Z553_9SPHN</name>
<evidence type="ECO:0000256" key="2">
    <source>
        <dbReference type="ARBA" id="ARBA00023125"/>
    </source>
</evidence>
<feature type="DNA-binding region" description="H-T-H motif" evidence="4">
    <location>
        <begin position="48"/>
        <end position="67"/>
    </location>
</feature>
<dbReference type="InterPro" id="IPR050109">
    <property type="entry name" value="HTH-type_TetR-like_transc_reg"/>
</dbReference>
<dbReference type="Pfam" id="PF17932">
    <property type="entry name" value="TetR_C_24"/>
    <property type="match status" value="1"/>
</dbReference>
<dbReference type="EMBL" id="BSOO01000003">
    <property type="protein sequence ID" value="GLR46661.1"/>
    <property type="molecule type" value="Genomic_DNA"/>
</dbReference>
<keyword evidence="2 4" id="KW-0238">DNA-binding</keyword>
<dbReference type="PANTHER" id="PTHR30055">
    <property type="entry name" value="HTH-TYPE TRANSCRIPTIONAL REGULATOR RUTR"/>
    <property type="match status" value="1"/>
</dbReference>